<evidence type="ECO:0000256" key="1">
    <source>
        <dbReference type="SAM" id="MobiDB-lite"/>
    </source>
</evidence>
<organism evidence="2 3">
    <name type="scientific">Agrilus planipennis</name>
    <name type="common">Emerald ash borer</name>
    <name type="synonym">Agrilus marcopoli</name>
    <dbReference type="NCBI Taxonomy" id="224129"/>
    <lineage>
        <taxon>Eukaryota</taxon>
        <taxon>Metazoa</taxon>
        <taxon>Ecdysozoa</taxon>
        <taxon>Arthropoda</taxon>
        <taxon>Hexapoda</taxon>
        <taxon>Insecta</taxon>
        <taxon>Pterygota</taxon>
        <taxon>Neoptera</taxon>
        <taxon>Endopterygota</taxon>
        <taxon>Coleoptera</taxon>
        <taxon>Polyphaga</taxon>
        <taxon>Elateriformia</taxon>
        <taxon>Buprestoidea</taxon>
        <taxon>Buprestidae</taxon>
        <taxon>Agrilinae</taxon>
        <taxon>Agrilus</taxon>
    </lineage>
</organism>
<sequence length="82" mass="9179">MLPLFKSHGTHKMAHAEQHLMSGYTFTDLAQLVCKVPGTREDESSSSSSSEDEDYEGHGYASEPSVSTLHVCIYFMDVKYVF</sequence>
<dbReference type="KEGG" id="apln:112906034"/>
<evidence type="ECO:0000313" key="2">
    <source>
        <dbReference type="Proteomes" id="UP000192223"/>
    </source>
</evidence>
<name>A0A7F5RHB4_AGRPL</name>
<reference evidence="3" key="1">
    <citation type="submission" date="2025-08" db="UniProtKB">
        <authorList>
            <consortium name="RefSeq"/>
        </authorList>
    </citation>
    <scope>IDENTIFICATION</scope>
    <source>
        <tissue evidence="3">Entire body</tissue>
    </source>
</reference>
<proteinExistence type="predicted"/>
<dbReference type="InParanoid" id="A0A7F5RHB4"/>
<feature type="region of interest" description="Disordered" evidence="1">
    <location>
        <begin position="37"/>
        <end position="62"/>
    </location>
</feature>
<evidence type="ECO:0000313" key="3">
    <source>
        <dbReference type="RefSeq" id="XP_025835387.1"/>
    </source>
</evidence>
<dbReference type="AlphaFoldDB" id="A0A7F5RHB4"/>
<protein>
    <submittedName>
        <fullName evidence="3">Neuropathy target esterase sws-like</fullName>
    </submittedName>
</protein>
<gene>
    <name evidence="3" type="primary">LOC112906034</name>
</gene>
<accession>A0A7F5RHB4</accession>
<dbReference type="Proteomes" id="UP000192223">
    <property type="component" value="Unplaced"/>
</dbReference>
<dbReference type="RefSeq" id="XP_025835387.1">
    <property type="nucleotide sequence ID" value="XM_025979602.1"/>
</dbReference>
<dbReference type="GeneID" id="112906034"/>
<dbReference type="OrthoDB" id="421051at2759"/>
<keyword evidence="2" id="KW-1185">Reference proteome</keyword>